<accession>A0ABR2J9X2</accession>
<dbReference type="EMBL" id="JAPCWZ010000003">
    <property type="protein sequence ID" value="KAK8874602.1"/>
    <property type="molecule type" value="Genomic_DNA"/>
</dbReference>
<keyword evidence="3" id="KW-1185">Reference proteome</keyword>
<dbReference type="Proteomes" id="UP001390339">
    <property type="component" value="Unassembled WGS sequence"/>
</dbReference>
<reference evidence="2 3" key="1">
    <citation type="journal article" date="2024" name="IMA Fungus">
        <title>Apiospora arundinis, a panoply of carbohydrate-active enzymes and secondary metabolites.</title>
        <authorList>
            <person name="Sorensen T."/>
            <person name="Petersen C."/>
            <person name="Muurmann A.T."/>
            <person name="Christiansen J.V."/>
            <person name="Brundto M.L."/>
            <person name="Overgaard C.K."/>
            <person name="Boysen A.T."/>
            <person name="Wollenberg R.D."/>
            <person name="Larsen T.O."/>
            <person name="Sorensen J.L."/>
            <person name="Nielsen K.L."/>
            <person name="Sondergaard T.E."/>
        </authorList>
    </citation>
    <scope>NUCLEOTIDE SEQUENCE [LARGE SCALE GENOMIC DNA]</scope>
    <source>
        <strain evidence="2 3">AAU 773</strain>
    </source>
</reference>
<gene>
    <name evidence="2" type="ORF">PGQ11_005116</name>
</gene>
<name>A0ABR2J9X2_9PEZI</name>
<organism evidence="2 3">
    <name type="scientific">Apiospora arundinis</name>
    <dbReference type="NCBI Taxonomy" id="335852"/>
    <lineage>
        <taxon>Eukaryota</taxon>
        <taxon>Fungi</taxon>
        <taxon>Dikarya</taxon>
        <taxon>Ascomycota</taxon>
        <taxon>Pezizomycotina</taxon>
        <taxon>Sordariomycetes</taxon>
        <taxon>Xylariomycetidae</taxon>
        <taxon>Amphisphaeriales</taxon>
        <taxon>Apiosporaceae</taxon>
        <taxon>Apiospora</taxon>
    </lineage>
</organism>
<feature type="region of interest" description="Disordered" evidence="1">
    <location>
        <begin position="1"/>
        <end position="52"/>
    </location>
</feature>
<sequence>MSTPPGIAFPDYHATLEEDGGTLGDTGCRHVPSVSVQGQQQQHAQSSAVRRD</sequence>
<feature type="compositionally biased region" description="Low complexity" evidence="1">
    <location>
        <begin position="30"/>
        <end position="52"/>
    </location>
</feature>
<protein>
    <submittedName>
        <fullName evidence="2">Uncharacterized protein</fullName>
    </submittedName>
</protein>
<evidence type="ECO:0000313" key="3">
    <source>
        <dbReference type="Proteomes" id="UP001390339"/>
    </source>
</evidence>
<proteinExistence type="predicted"/>
<comment type="caution">
    <text evidence="2">The sequence shown here is derived from an EMBL/GenBank/DDBJ whole genome shotgun (WGS) entry which is preliminary data.</text>
</comment>
<evidence type="ECO:0000313" key="2">
    <source>
        <dbReference type="EMBL" id="KAK8874602.1"/>
    </source>
</evidence>
<evidence type="ECO:0000256" key="1">
    <source>
        <dbReference type="SAM" id="MobiDB-lite"/>
    </source>
</evidence>